<dbReference type="Pfam" id="PF17862">
    <property type="entry name" value="AAA_lid_3"/>
    <property type="match status" value="1"/>
</dbReference>
<dbReference type="InterPro" id="IPR041569">
    <property type="entry name" value="AAA_lid_3"/>
</dbReference>
<dbReference type="InterPro" id="IPR003960">
    <property type="entry name" value="ATPase_AAA_CS"/>
</dbReference>
<dbReference type="SUPFAM" id="SSF52540">
    <property type="entry name" value="P-loop containing nucleoside triphosphate hydrolases"/>
    <property type="match status" value="1"/>
</dbReference>
<evidence type="ECO:0000313" key="12">
    <source>
        <dbReference type="Proteomes" id="UP000053766"/>
    </source>
</evidence>
<protein>
    <recommendedName>
        <fullName evidence="7">microtubule-severing ATPase</fullName>
        <ecNumber evidence="7">5.6.1.1</ecNumber>
    </recommendedName>
</protein>
<dbReference type="GO" id="GO:0005524">
    <property type="term" value="F:ATP binding"/>
    <property type="evidence" value="ECO:0007669"/>
    <property type="project" value="UniProtKB-KW"/>
</dbReference>
<evidence type="ECO:0000256" key="3">
    <source>
        <dbReference type="ARBA" id="ARBA00022840"/>
    </source>
</evidence>
<dbReference type="Pfam" id="PF00004">
    <property type="entry name" value="AAA"/>
    <property type="match status" value="1"/>
</dbReference>
<sequence>MDITPDKRKAVAEAKERMVGYQRSAKERFVTLMNKMKGSSEPVRSSLVPGPSSAASSSRGGRVRRVIPNRTGNSCPTIPTREQLLKGVDAKFGERLLDEVLVRTGVRLSDVAGCEAAKEALEEAVVLPALNPSLFSGLRQPVKGILLFGPPGNGKTLLAKAVASESRQVFFNISASSLTSKWVGDAEKTIRCLFQIAKNAQPAIIFIDEIDSILCDRSEKDTEVSRRMKTEFLLQFDGAASNPDDRVLVIGATNRPYELDDAVLRPIRLRYKVRKEDLRFLCLYLDFIHLKNNKFFDFWWIASRTDDYSNSDLVALCKEAAMVPVRSIDKEKLATCDESKLRNLKCSDFDKALRVIRPSSNRRNLQSLDEFARRCGQIG</sequence>
<dbReference type="FunFam" id="3.40.50.300:FF:001025">
    <property type="entry name" value="ATPase family, AAA domain-containing 2B"/>
    <property type="match status" value="1"/>
</dbReference>
<dbReference type="EC" id="5.6.1.1" evidence="7"/>
<dbReference type="Gene3D" id="1.10.8.60">
    <property type="match status" value="1"/>
</dbReference>
<dbReference type="GO" id="GO:0008568">
    <property type="term" value="F:microtubule severing ATPase activity"/>
    <property type="evidence" value="ECO:0007669"/>
    <property type="project" value="UniProtKB-EC"/>
</dbReference>
<evidence type="ECO:0000256" key="7">
    <source>
        <dbReference type="ARBA" id="ARBA00038871"/>
    </source>
</evidence>
<dbReference type="InterPro" id="IPR050304">
    <property type="entry name" value="MT-severing_AAA_ATPase"/>
</dbReference>
<keyword evidence="4" id="KW-0175">Coiled coil</keyword>
<dbReference type="GO" id="GO:0005874">
    <property type="term" value="C:microtubule"/>
    <property type="evidence" value="ECO:0007669"/>
    <property type="project" value="UniProtKB-KW"/>
</dbReference>
<dbReference type="PANTHER" id="PTHR23074">
    <property type="entry name" value="AAA DOMAIN-CONTAINING"/>
    <property type="match status" value="1"/>
</dbReference>
<evidence type="ECO:0000256" key="6">
    <source>
        <dbReference type="ARBA" id="ARBA00036378"/>
    </source>
</evidence>
<dbReference type="AlphaFoldDB" id="A0A0D8YAC7"/>
<keyword evidence="12" id="KW-1185">Reference proteome</keyword>
<dbReference type="EMBL" id="KN716181">
    <property type="protein sequence ID" value="KJH51541.1"/>
    <property type="molecule type" value="Genomic_DNA"/>
</dbReference>
<comment type="catalytic activity">
    <reaction evidence="6">
        <text>n ATP + n H2O + a microtubule = n ADP + n phosphate + (n+1) alpha/beta tubulin heterodimers.</text>
        <dbReference type="EC" id="5.6.1.1"/>
    </reaction>
</comment>
<accession>A0A0D8YAC7</accession>
<evidence type="ECO:0000256" key="8">
    <source>
        <dbReference type="RuleBase" id="RU003651"/>
    </source>
</evidence>
<dbReference type="PANTHER" id="PTHR23074:SF86">
    <property type="entry name" value="SPASTIN"/>
    <property type="match status" value="1"/>
</dbReference>
<dbReference type="Gene3D" id="3.40.50.300">
    <property type="entry name" value="P-loop containing nucleotide triphosphate hydrolases"/>
    <property type="match status" value="1"/>
</dbReference>
<keyword evidence="1" id="KW-0493">Microtubule</keyword>
<comment type="similarity">
    <text evidence="8">Belongs to the AAA ATPase family.</text>
</comment>
<evidence type="ECO:0000256" key="5">
    <source>
        <dbReference type="ARBA" id="ARBA00023235"/>
    </source>
</evidence>
<dbReference type="InterPro" id="IPR003593">
    <property type="entry name" value="AAA+_ATPase"/>
</dbReference>
<dbReference type="InterPro" id="IPR027417">
    <property type="entry name" value="P-loop_NTPase"/>
</dbReference>
<feature type="domain" description="AAA+ ATPase" evidence="10">
    <location>
        <begin position="141"/>
        <end position="279"/>
    </location>
</feature>
<proteinExistence type="inferred from homology"/>
<organism evidence="11 12">
    <name type="scientific">Dictyocaulus viviparus</name>
    <name type="common">Bovine lungworm</name>
    <dbReference type="NCBI Taxonomy" id="29172"/>
    <lineage>
        <taxon>Eukaryota</taxon>
        <taxon>Metazoa</taxon>
        <taxon>Ecdysozoa</taxon>
        <taxon>Nematoda</taxon>
        <taxon>Chromadorea</taxon>
        <taxon>Rhabditida</taxon>
        <taxon>Rhabditina</taxon>
        <taxon>Rhabditomorpha</taxon>
        <taxon>Strongyloidea</taxon>
        <taxon>Metastrongylidae</taxon>
        <taxon>Dictyocaulus</taxon>
    </lineage>
</organism>
<reference evidence="12" key="2">
    <citation type="journal article" date="2016" name="Sci. Rep.">
        <title>Dictyocaulus viviparus genome, variome and transcriptome elucidate lungworm biology and support future intervention.</title>
        <authorList>
            <person name="McNulty S.N."/>
            <person name="Strube C."/>
            <person name="Rosa B.A."/>
            <person name="Martin J.C."/>
            <person name="Tyagi R."/>
            <person name="Choi Y.J."/>
            <person name="Wang Q."/>
            <person name="Hallsworth Pepin K."/>
            <person name="Zhang X."/>
            <person name="Ozersky P."/>
            <person name="Wilson R.K."/>
            <person name="Sternberg P.W."/>
            <person name="Gasser R.B."/>
            <person name="Mitreva M."/>
        </authorList>
    </citation>
    <scope>NUCLEOTIDE SEQUENCE [LARGE SCALE GENOMIC DNA]</scope>
    <source>
        <strain evidence="12">HannoverDv2000</strain>
    </source>
</reference>
<keyword evidence="3 8" id="KW-0067">ATP-binding</keyword>
<evidence type="ECO:0000256" key="2">
    <source>
        <dbReference type="ARBA" id="ARBA00022741"/>
    </source>
</evidence>
<gene>
    <name evidence="11" type="ORF">DICVIV_02278</name>
</gene>
<dbReference type="InterPro" id="IPR003959">
    <property type="entry name" value="ATPase_AAA_core"/>
</dbReference>
<feature type="compositionally biased region" description="Low complexity" evidence="9">
    <location>
        <begin position="45"/>
        <end position="60"/>
    </location>
</feature>
<dbReference type="GO" id="GO:0016887">
    <property type="term" value="F:ATP hydrolysis activity"/>
    <property type="evidence" value="ECO:0007669"/>
    <property type="project" value="InterPro"/>
</dbReference>
<reference evidence="11 12" key="1">
    <citation type="submission" date="2013-11" db="EMBL/GenBank/DDBJ databases">
        <title>Draft genome of the bovine lungworm Dictyocaulus viviparus.</title>
        <authorList>
            <person name="Mitreva M."/>
        </authorList>
    </citation>
    <scope>NUCLEOTIDE SEQUENCE [LARGE SCALE GENOMIC DNA]</scope>
    <source>
        <strain evidence="11 12">HannoverDv2000</strain>
    </source>
</reference>
<feature type="region of interest" description="Disordered" evidence="9">
    <location>
        <begin position="36"/>
        <end position="75"/>
    </location>
</feature>
<dbReference type="SMART" id="SM00382">
    <property type="entry name" value="AAA"/>
    <property type="match status" value="1"/>
</dbReference>
<dbReference type="Proteomes" id="UP000053766">
    <property type="component" value="Unassembled WGS sequence"/>
</dbReference>
<evidence type="ECO:0000256" key="4">
    <source>
        <dbReference type="ARBA" id="ARBA00023054"/>
    </source>
</evidence>
<dbReference type="PROSITE" id="PS00674">
    <property type="entry name" value="AAA"/>
    <property type="match status" value="1"/>
</dbReference>
<dbReference type="STRING" id="29172.A0A0D8YAC7"/>
<dbReference type="OrthoDB" id="10251136at2759"/>
<keyword evidence="2 8" id="KW-0547">Nucleotide-binding</keyword>
<evidence type="ECO:0000256" key="9">
    <source>
        <dbReference type="SAM" id="MobiDB-lite"/>
    </source>
</evidence>
<keyword evidence="5" id="KW-0413">Isomerase</keyword>
<name>A0A0D8YAC7_DICVI</name>
<evidence type="ECO:0000313" key="11">
    <source>
        <dbReference type="EMBL" id="KJH51541.1"/>
    </source>
</evidence>
<evidence type="ECO:0000259" key="10">
    <source>
        <dbReference type="SMART" id="SM00382"/>
    </source>
</evidence>
<evidence type="ECO:0000256" key="1">
    <source>
        <dbReference type="ARBA" id="ARBA00022701"/>
    </source>
</evidence>